<organism evidence="3 4">
    <name type="scientific">Parasphingorhabdus marina DSM 22363</name>
    <dbReference type="NCBI Taxonomy" id="1123272"/>
    <lineage>
        <taxon>Bacteria</taxon>
        <taxon>Pseudomonadati</taxon>
        <taxon>Pseudomonadota</taxon>
        <taxon>Alphaproteobacteria</taxon>
        <taxon>Sphingomonadales</taxon>
        <taxon>Sphingomonadaceae</taxon>
        <taxon>Parasphingorhabdus</taxon>
    </lineage>
</organism>
<reference evidence="4" key="1">
    <citation type="submission" date="2016-11" db="EMBL/GenBank/DDBJ databases">
        <authorList>
            <person name="Varghese N."/>
            <person name="Submissions S."/>
        </authorList>
    </citation>
    <scope>NUCLEOTIDE SEQUENCE [LARGE SCALE GENOMIC DNA]</scope>
    <source>
        <strain evidence="4">DSM 22363</strain>
    </source>
</reference>
<protein>
    <submittedName>
        <fullName evidence="3">Uncharacterized protein</fullName>
    </submittedName>
</protein>
<feature type="region of interest" description="Disordered" evidence="1">
    <location>
        <begin position="31"/>
        <end position="83"/>
    </location>
</feature>
<gene>
    <name evidence="3" type="ORF">SAMN02745824_3071</name>
</gene>
<sequence length="130" mass="14529">MSIGLVELLIAALVVALLLIWRLWPKQQRGDLTAPPPGLQSDVQMARPDERPRMSQPDTAGLSTDDLSRGARRGTVKHESDYSEEDLMMRDVRAALHRGSVSEAVERVRRTRNIGEEEALDFLETIGLPK</sequence>
<evidence type="ECO:0000256" key="2">
    <source>
        <dbReference type="SAM" id="Phobius"/>
    </source>
</evidence>
<dbReference type="Proteomes" id="UP000185192">
    <property type="component" value="Unassembled WGS sequence"/>
</dbReference>
<dbReference type="RefSeq" id="WP_074205994.1">
    <property type="nucleotide sequence ID" value="NZ_FSQW01000002.1"/>
</dbReference>
<keyword evidence="4" id="KW-1185">Reference proteome</keyword>
<keyword evidence="2" id="KW-1133">Transmembrane helix</keyword>
<keyword evidence="2" id="KW-0472">Membrane</keyword>
<proteinExistence type="predicted"/>
<dbReference type="EMBL" id="FSQW01000002">
    <property type="protein sequence ID" value="SIO13099.1"/>
    <property type="molecule type" value="Genomic_DNA"/>
</dbReference>
<evidence type="ECO:0000313" key="3">
    <source>
        <dbReference type="EMBL" id="SIO13099.1"/>
    </source>
</evidence>
<dbReference type="AlphaFoldDB" id="A0A1N6H010"/>
<evidence type="ECO:0000256" key="1">
    <source>
        <dbReference type="SAM" id="MobiDB-lite"/>
    </source>
</evidence>
<name>A0A1N6H010_9SPHN</name>
<evidence type="ECO:0000313" key="4">
    <source>
        <dbReference type="Proteomes" id="UP000185192"/>
    </source>
</evidence>
<keyword evidence="2" id="KW-0812">Transmembrane</keyword>
<accession>A0A1N6H010</accession>
<dbReference type="STRING" id="1123272.SAMN02745824_3071"/>
<feature type="transmembrane region" description="Helical" evidence="2">
    <location>
        <begin position="6"/>
        <end position="24"/>
    </location>
</feature>